<dbReference type="InterPro" id="IPR020617">
    <property type="entry name" value="Thiolase_C"/>
</dbReference>
<dbReference type="PATRIC" id="fig|507626.3.peg.3641"/>
<name>A0A125R0T3_9GAMM</name>
<dbReference type="OrthoDB" id="9764638at2"/>
<organism evidence="8 9">
    <name type="scientific">Halomonas chromatireducens</name>
    <dbReference type="NCBI Taxonomy" id="507626"/>
    <lineage>
        <taxon>Bacteria</taxon>
        <taxon>Pseudomonadati</taxon>
        <taxon>Pseudomonadota</taxon>
        <taxon>Gammaproteobacteria</taxon>
        <taxon>Oceanospirillales</taxon>
        <taxon>Halomonadaceae</taxon>
        <taxon>Halomonas</taxon>
    </lineage>
</organism>
<dbReference type="SUPFAM" id="SSF53901">
    <property type="entry name" value="Thiolase-like"/>
    <property type="match status" value="2"/>
</dbReference>
<protein>
    <submittedName>
        <fullName evidence="8">Beta-ketothiolase BktB</fullName>
        <ecNumber evidence="8">2.3.1.16</ecNumber>
    </submittedName>
</protein>
<evidence type="ECO:0000259" key="7">
    <source>
        <dbReference type="Pfam" id="PF02803"/>
    </source>
</evidence>
<dbReference type="GO" id="GO:0003988">
    <property type="term" value="F:acetyl-CoA C-acyltransferase activity"/>
    <property type="evidence" value="ECO:0007669"/>
    <property type="project" value="UniProtKB-EC"/>
</dbReference>
<sequence>MLFDSVVILDGARTAIGSFGGSLAGLAPHEMGSVTAREAILRAGIEADIIDHSVYGHIIATGPQDAYLARHIALEAGVPEGAAAFNVNRLCGSGVQALLSAAQQIALGDSHFALAGGAESMSRGAYLLPPQARNGLRMGHAAVTDLTLGILSDPFGSGHMGGTAENIASRFGLTREEVDQFALESHHKAAHAIAEGRFDGQIVPVTVREGKAERQFDRDEHVRDGVTLADLGKLKPAFQKEGLVTAGNASGLNDGAASLVLAQADEASRRGLTPRARIVAGTVAGVEPSFMGLGPIPAVKRCLTQAGLTIGDIDVIESNEAFAAQALAVARELDFPLERLNPNGGAVGLGHPVGATGAILVLKALAELERTGGRFGLITLCIGGGQGIALLIDRNI</sequence>
<dbReference type="InterPro" id="IPR020616">
    <property type="entry name" value="Thiolase_N"/>
</dbReference>
<evidence type="ECO:0000313" key="8">
    <source>
        <dbReference type="EMBL" id="AMD02678.1"/>
    </source>
</evidence>
<feature type="domain" description="Thiolase N-terminal" evidence="6">
    <location>
        <begin position="6"/>
        <end position="264"/>
    </location>
</feature>
<dbReference type="PANTHER" id="PTHR18919:SF107">
    <property type="entry name" value="ACETYL-COA ACETYLTRANSFERASE, CYTOSOLIC"/>
    <property type="match status" value="1"/>
</dbReference>
<evidence type="ECO:0000313" key="9">
    <source>
        <dbReference type="Proteomes" id="UP000063387"/>
    </source>
</evidence>
<comment type="similarity">
    <text evidence="1 5">Belongs to the thiolase-like superfamily. Thiolase family.</text>
</comment>
<dbReference type="RefSeq" id="WP_066452045.1">
    <property type="nucleotide sequence ID" value="NZ_CP014226.1"/>
</dbReference>
<dbReference type="PIRSF" id="PIRSF000429">
    <property type="entry name" value="Ac-CoA_Ac_transf"/>
    <property type="match status" value="1"/>
</dbReference>
<dbReference type="CDD" id="cd00751">
    <property type="entry name" value="thiolase"/>
    <property type="match status" value="1"/>
</dbReference>
<dbReference type="KEGG" id="hco:LOKO_03638"/>
<dbReference type="AlphaFoldDB" id="A0A125R0T3"/>
<evidence type="ECO:0000256" key="5">
    <source>
        <dbReference type="RuleBase" id="RU003557"/>
    </source>
</evidence>
<dbReference type="EC" id="2.3.1.16" evidence="8"/>
<feature type="domain" description="Thiolase C-terminal" evidence="7">
    <location>
        <begin position="273"/>
        <end position="393"/>
    </location>
</feature>
<proteinExistence type="inferred from homology"/>
<evidence type="ECO:0000256" key="2">
    <source>
        <dbReference type="ARBA" id="ARBA00022679"/>
    </source>
</evidence>
<evidence type="ECO:0000256" key="1">
    <source>
        <dbReference type="ARBA" id="ARBA00010982"/>
    </source>
</evidence>
<dbReference type="GO" id="GO:0044281">
    <property type="term" value="P:small molecule metabolic process"/>
    <property type="evidence" value="ECO:0007669"/>
    <property type="project" value="UniProtKB-ARBA"/>
</dbReference>
<dbReference type="NCBIfam" id="TIGR01930">
    <property type="entry name" value="AcCoA-C-Actrans"/>
    <property type="match status" value="1"/>
</dbReference>
<feature type="active site" description="Proton acceptor" evidence="4">
    <location>
        <position position="351"/>
    </location>
</feature>
<dbReference type="PANTHER" id="PTHR18919">
    <property type="entry name" value="ACETYL-COA C-ACYLTRANSFERASE"/>
    <property type="match status" value="1"/>
</dbReference>
<keyword evidence="2 5" id="KW-0808">Transferase</keyword>
<evidence type="ECO:0000256" key="4">
    <source>
        <dbReference type="PIRSR" id="PIRSR000429-1"/>
    </source>
</evidence>
<dbReference type="InterPro" id="IPR016039">
    <property type="entry name" value="Thiolase-like"/>
</dbReference>
<dbReference type="FunFam" id="3.40.47.10:FF:000010">
    <property type="entry name" value="Acetyl-CoA acetyltransferase (Thiolase)"/>
    <property type="match status" value="1"/>
</dbReference>
<dbReference type="Pfam" id="PF00108">
    <property type="entry name" value="Thiolase_N"/>
    <property type="match status" value="1"/>
</dbReference>
<evidence type="ECO:0000259" key="6">
    <source>
        <dbReference type="Pfam" id="PF00108"/>
    </source>
</evidence>
<evidence type="ECO:0000256" key="3">
    <source>
        <dbReference type="ARBA" id="ARBA00023315"/>
    </source>
</evidence>
<gene>
    <name evidence="8" type="primary">bktB</name>
    <name evidence="8" type="ORF">LOKO_03638</name>
</gene>
<keyword evidence="9" id="KW-1185">Reference proteome</keyword>
<dbReference type="Proteomes" id="UP000063387">
    <property type="component" value="Chromosome"/>
</dbReference>
<dbReference type="InterPro" id="IPR002155">
    <property type="entry name" value="Thiolase"/>
</dbReference>
<feature type="active site" description="Proton acceptor" evidence="4">
    <location>
        <position position="381"/>
    </location>
</feature>
<dbReference type="STRING" id="507626.LOKO_03638"/>
<dbReference type="Gene3D" id="3.40.47.10">
    <property type="match status" value="2"/>
</dbReference>
<feature type="active site" description="Acyl-thioester intermediate" evidence="4">
    <location>
        <position position="91"/>
    </location>
</feature>
<dbReference type="NCBIfam" id="NF006552">
    <property type="entry name" value="PRK09051.1"/>
    <property type="match status" value="1"/>
</dbReference>
<dbReference type="Pfam" id="PF02803">
    <property type="entry name" value="Thiolase_C"/>
    <property type="match status" value="1"/>
</dbReference>
<dbReference type="PROSITE" id="PS00098">
    <property type="entry name" value="THIOLASE_1"/>
    <property type="match status" value="1"/>
</dbReference>
<dbReference type="InterPro" id="IPR020610">
    <property type="entry name" value="Thiolase_AS"/>
</dbReference>
<dbReference type="EMBL" id="CP014226">
    <property type="protein sequence ID" value="AMD02678.1"/>
    <property type="molecule type" value="Genomic_DNA"/>
</dbReference>
<reference evidence="8 9" key="2">
    <citation type="submission" date="2016-02" db="EMBL/GenBank/DDBJ databases">
        <authorList>
            <person name="Wen L."/>
            <person name="He K."/>
            <person name="Yang H."/>
        </authorList>
    </citation>
    <scope>NUCLEOTIDE SEQUENCE [LARGE SCALE GENOMIC DNA]</scope>
    <source>
        <strain evidence="8 9">AGD 8-3</strain>
    </source>
</reference>
<dbReference type="PROSITE" id="PS00099">
    <property type="entry name" value="THIOLASE_3"/>
    <property type="match status" value="1"/>
</dbReference>
<reference evidence="8 9" key="1">
    <citation type="journal article" date="2016" name="Genome Announc.">
        <title>Draft Genome Sequence of 'Halomonas chromatireducens' Strain AGD 8-3, a Haloalkaliphilic Chromate- and Selenite-Reducing Gammaproteobacterium.</title>
        <authorList>
            <person name="Sharko F.S."/>
            <person name="Shapovalova A.A."/>
            <person name="Tsygankova S.V."/>
            <person name="Komova A.V."/>
            <person name="Boulygina E.S."/>
            <person name="Teslyuk A.B."/>
            <person name="Gotovtsev P.M."/>
            <person name="Namsaraev Z.B."/>
            <person name="Khijniak T.V."/>
            <person name="Nedoluzhko A.V."/>
            <person name="Vasilov R.G."/>
        </authorList>
    </citation>
    <scope>NUCLEOTIDE SEQUENCE [LARGE SCALE GENOMIC DNA]</scope>
    <source>
        <strain evidence="8 9">AGD 8-3</strain>
    </source>
</reference>
<keyword evidence="3 5" id="KW-0012">Acyltransferase</keyword>
<accession>A0A125R0T3</accession>
<dbReference type="InterPro" id="IPR020615">
    <property type="entry name" value="Thiolase_acyl_enz_int_AS"/>
</dbReference>